<reference evidence="2" key="1">
    <citation type="submission" date="2013-04" db="EMBL/GenBank/DDBJ databases">
        <authorList>
            <person name="Qu J."/>
            <person name="Murali S.C."/>
            <person name="Bandaranaike D."/>
            <person name="Bellair M."/>
            <person name="Blankenburg K."/>
            <person name="Chao H."/>
            <person name="Dinh H."/>
            <person name="Doddapaneni H."/>
            <person name="Downs B."/>
            <person name="Dugan-Rocha S."/>
            <person name="Elkadiri S."/>
            <person name="Gnanaolivu R.D."/>
            <person name="Hernandez B."/>
            <person name="Javaid M."/>
            <person name="Jayaseelan J.C."/>
            <person name="Lee S."/>
            <person name="Li M."/>
            <person name="Ming W."/>
            <person name="Munidasa M."/>
            <person name="Muniz J."/>
            <person name="Nguyen L."/>
            <person name="Ongeri F."/>
            <person name="Osuji N."/>
            <person name="Pu L.-L."/>
            <person name="Puazo M."/>
            <person name="Qu C."/>
            <person name="Quiroz J."/>
            <person name="Raj R."/>
            <person name="Weissenberger G."/>
            <person name="Xin Y."/>
            <person name="Zou X."/>
            <person name="Han Y."/>
            <person name="Richards S."/>
            <person name="Worley K."/>
            <person name="Muzny D."/>
            <person name="Gibbs R."/>
        </authorList>
    </citation>
    <scope>NUCLEOTIDE SEQUENCE</scope>
    <source>
        <strain evidence="2">Sampled in the wild</strain>
    </source>
</reference>
<feature type="region of interest" description="Disordered" evidence="1">
    <location>
        <begin position="94"/>
        <end position="121"/>
    </location>
</feature>
<feature type="non-terminal residue" evidence="2">
    <location>
        <position position="473"/>
    </location>
</feature>
<protein>
    <submittedName>
        <fullName evidence="2">Uncharacterized protein</fullName>
    </submittedName>
</protein>
<dbReference type="GO" id="GO:0005813">
    <property type="term" value="C:centrosome"/>
    <property type="evidence" value="ECO:0007669"/>
    <property type="project" value="TreeGrafter"/>
</dbReference>
<dbReference type="InterPro" id="IPR032675">
    <property type="entry name" value="LRR_dom_sf"/>
</dbReference>
<reference evidence="2" key="2">
    <citation type="submission" date="2017-10" db="EMBL/GenBank/DDBJ databases">
        <title>Ladona fulva Genome sequencing and assembly.</title>
        <authorList>
            <person name="Murali S."/>
            <person name="Richards S."/>
            <person name="Bandaranaike D."/>
            <person name="Bellair M."/>
            <person name="Blankenburg K."/>
            <person name="Chao H."/>
            <person name="Dinh H."/>
            <person name="Doddapaneni H."/>
            <person name="Dugan-Rocha S."/>
            <person name="Elkadiri S."/>
            <person name="Gnanaolivu R."/>
            <person name="Hernandez B."/>
            <person name="Skinner E."/>
            <person name="Javaid M."/>
            <person name="Lee S."/>
            <person name="Li M."/>
            <person name="Ming W."/>
            <person name="Munidasa M."/>
            <person name="Muniz J."/>
            <person name="Nguyen L."/>
            <person name="Hughes D."/>
            <person name="Osuji N."/>
            <person name="Pu L.-L."/>
            <person name="Puazo M."/>
            <person name="Qu C."/>
            <person name="Quiroz J."/>
            <person name="Raj R."/>
            <person name="Weissenberger G."/>
            <person name="Xin Y."/>
            <person name="Zou X."/>
            <person name="Han Y."/>
            <person name="Worley K."/>
            <person name="Muzny D."/>
            <person name="Gibbs R."/>
        </authorList>
    </citation>
    <scope>NUCLEOTIDE SEQUENCE</scope>
    <source>
        <strain evidence="2">Sampled in the wild</strain>
    </source>
</reference>
<dbReference type="AlphaFoldDB" id="A0A8K0K6J0"/>
<dbReference type="PRINTS" id="PR02062">
    <property type="entry name" value="CENTROSOME78"/>
</dbReference>
<name>A0A8K0K6J0_LADFU</name>
<dbReference type="EMBL" id="KZ308421">
    <property type="protein sequence ID" value="KAG8229277.1"/>
    <property type="molecule type" value="Genomic_DNA"/>
</dbReference>
<dbReference type="Gene3D" id="3.80.10.10">
    <property type="entry name" value="Ribonuclease Inhibitor"/>
    <property type="match status" value="2"/>
</dbReference>
<sequence>MNLLSHRHSDPIVSKDKREEVKINKDNSKLTVIDSIYKWAADAERTTQRNGKHAGKRPSTADYIGRKAYSNTDVIDTKTKTDIALYPLFKCQSTQTRRPKTSSTSTQYKPNSSLLKSTTGGYMNPATNYSNVLKRRTCSSLTSASWKTQHRNSTSQTKLKYTSRHSFSERYQELCERYRQIPLSGVKNHLSKGVLDLSVDRLKAEDWRPLLEALYIDRELHKICVRSRYPARKVLESRDTQQKVIPATRCPVIFSQYFLMGLTSSLGHCLTNSNSLTALELEGIPLPPRYLSILTKGLVESKKLQYLSFEKCFVGDEGLASICLALRQLPSVFTLNVTMCGITADGIGHLVSLLKFQKMNQYMESWKQSLRYQIPNLDTMSGLRRITLNHNPSIKDEGVAQLCDILDDDLWVRAVDLQRSGVGRTGANHVISLLHSNVSLAIVDLRENKNVPSSLLKQIMQLLSRNNKDQKIE</sequence>
<dbReference type="GO" id="GO:0036064">
    <property type="term" value="C:ciliary basal body"/>
    <property type="evidence" value="ECO:0007669"/>
    <property type="project" value="TreeGrafter"/>
</dbReference>
<evidence type="ECO:0000313" key="2">
    <source>
        <dbReference type="EMBL" id="KAG8229277.1"/>
    </source>
</evidence>
<dbReference type="SUPFAM" id="SSF52047">
    <property type="entry name" value="RNI-like"/>
    <property type="match status" value="1"/>
</dbReference>
<proteinExistence type="predicted"/>
<organism evidence="2 3">
    <name type="scientific">Ladona fulva</name>
    <name type="common">Scarce chaser dragonfly</name>
    <name type="synonym">Libellula fulva</name>
    <dbReference type="NCBI Taxonomy" id="123851"/>
    <lineage>
        <taxon>Eukaryota</taxon>
        <taxon>Metazoa</taxon>
        <taxon>Ecdysozoa</taxon>
        <taxon>Arthropoda</taxon>
        <taxon>Hexapoda</taxon>
        <taxon>Insecta</taxon>
        <taxon>Pterygota</taxon>
        <taxon>Palaeoptera</taxon>
        <taxon>Odonata</taxon>
        <taxon>Epiprocta</taxon>
        <taxon>Anisoptera</taxon>
        <taxon>Libelluloidea</taxon>
        <taxon>Libellulidae</taxon>
        <taxon>Ladona</taxon>
    </lineage>
</organism>
<dbReference type="Proteomes" id="UP000792457">
    <property type="component" value="Unassembled WGS sequence"/>
</dbReference>
<evidence type="ECO:0000256" key="1">
    <source>
        <dbReference type="SAM" id="MobiDB-lite"/>
    </source>
</evidence>
<dbReference type="OrthoDB" id="78308at2759"/>
<evidence type="ECO:0000313" key="3">
    <source>
        <dbReference type="Proteomes" id="UP000792457"/>
    </source>
</evidence>
<dbReference type="GO" id="GO:0044782">
    <property type="term" value="P:cilium organization"/>
    <property type="evidence" value="ECO:0007669"/>
    <property type="project" value="TreeGrafter"/>
</dbReference>
<comment type="caution">
    <text evidence="2">The sequence shown here is derived from an EMBL/GenBank/DDBJ whole genome shotgun (WGS) entry which is preliminary data.</text>
</comment>
<gene>
    <name evidence="2" type="ORF">J437_LFUL009638</name>
</gene>
<dbReference type="PANTHER" id="PTHR24110">
    <property type="entry name" value="CENTROSOMAL PROTEIN OF 78 KDA"/>
    <property type="match status" value="1"/>
</dbReference>
<dbReference type="PANTHER" id="PTHR24110:SF3">
    <property type="entry name" value="CENTROSOMAL PROTEIN OF 78 KDA"/>
    <property type="match status" value="1"/>
</dbReference>
<accession>A0A8K0K6J0</accession>
<dbReference type="SMART" id="SM00368">
    <property type="entry name" value="LRR_RI"/>
    <property type="match status" value="3"/>
</dbReference>
<keyword evidence="3" id="KW-1185">Reference proteome</keyword>
<dbReference type="InterPro" id="IPR026212">
    <property type="entry name" value="Cep78"/>
</dbReference>